<organism evidence="1 2">
    <name type="scientific">Actinokineospora iranica</name>
    <dbReference type="NCBI Taxonomy" id="1271860"/>
    <lineage>
        <taxon>Bacteria</taxon>
        <taxon>Bacillati</taxon>
        <taxon>Actinomycetota</taxon>
        <taxon>Actinomycetes</taxon>
        <taxon>Pseudonocardiales</taxon>
        <taxon>Pseudonocardiaceae</taxon>
        <taxon>Actinokineospora</taxon>
    </lineage>
</organism>
<accession>A0A1G6VN69</accession>
<evidence type="ECO:0000313" key="2">
    <source>
        <dbReference type="Proteomes" id="UP000199501"/>
    </source>
</evidence>
<sequence length="171" mass="18519">MSYVAPSPGTAVEIRRTQSNGAPGVIDRGVIIHPGMTWLVAYFPGSPERPADAADPASIRVLRTADVTAYRDLVDCEPAWVVRTWSHLVQAGPGLLQAPEAIRIWEIAATLARHRLESDVASLITREQLECWTGRPLTDDDLSRLDAAIPNSSIPEAIGTIVEGMDREGAQ</sequence>
<dbReference type="RefSeq" id="WP_091454757.1">
    <property type="nucleotide sequence ID" value="NZ_FMZZ01000013.1"/>
</dbReference>
<dbReference type="OrthoDB" id="3687446at2"/>
<dbReference type="EMBL" id="FMZZ01000013">
    <property type="protein sequence ID" value="SDD55052.1"/>
    <property type="molecule type" value="Genomic_DNA"/>
</dbReference>
<gene>
    <name evidence="1" type="ORF">SAMN05216174_1138</name>
</gene>
<keyword evidence="2" id="KW-1185">Reference proteome</keyword>
<name>A0A1G6VN69_9PSEU</name>
<protein>
    <submittedName>
        <fullName evidence="1">Uncharacterized protein</fullName>
    </submittedName>
</protein>
<dbReference type="AlphaFoldDB" id="A0A1G6VN69"/>
<evidence type="ECO:0000313" key="1">
    <source>
        <dbReference type="EMBL" id="SDD55052.1"/>
    </source>
</evidence>
<proteinExistence type="predicted"/>
<reference evidence="2" key="1">
    <citation type="submission" date="2016-10" db="EMBL/GenBank/DDBJ databases">
        <authorList>
            <person name="Varghese N."/>
            <person name="Submissions S."/>
        </authorList>
    </citation>
    <scope>NUCLEOTIDE SEQUENCE [LARGE SCALE GENOMIC DNA]</scope>
    <source>
        <strain evidence="2">IBRC-M 10403</strain>
    </source>
</reference>
<dbReference type="Proteomes" id="UP000199501">
    <property type="component" value="Unassembled WGS sequence"/>
</dbReference>